<dbReference type="InterPro" id="IPR012348">
    <property type="entry name" value="RNR-like"/>
</dbReference>
<dbReference type="InterPro" id="IPR025859">
    <property type="entry name" value="AurF/CmlI"/>
</dbReference>
<dbReference type="EMBL" id="JBHUFB010000012">
    <property type="protein sequence ID" value="MFD1813679.1"/>
    <property type="molecule type" value="Genomic_DNA"/>
</dbReference>
<evidence type="ECO:0000313" key="1">
    <source>
        <dbReference type="EMBL" id="MFD1813679.1"/>
    </source>
</evidence>
<proteinExistence type="predicted"/>
<dbReference type="Pfam" id="PF11583">
    <property type="entry name" value="AurF"/>
    <property type="match status" value="1"/>
</dbReference>
<dbReference type="Gene3D" id="1.10.620.20">
    <property type="entry name" value="Ribonucleotide Reductase, subunit A"/>
    <property type="match status" value="1"/>
</dbReference>
<reference evidence="2" key="1">
    <citation type="journal article" date="2019" name="Int. J. Syst. Evol. Microbiol.">
        <title>The Global Catalogue of Microorganisms (GCM) 10K type strain sequencing project: providing services to taxonomists for standard genome sequencing and annotation.</title>
        <authorList>
            <consortium name="The Broad Institute Genomics Platform"/>
            <consortium name="The Broad Institute Genome Sequencing Center for Infectious Disease"/>
            <person name="Wu L."/>
            <person name="Ma J."/>
        </authorList>
    </citation>
    <scope>NUCLEOTIDE SEQUENCE [LARGE SCALE GENOMIC DNA]</scope>
    <source>
        <strain evidence="2">DT72</strain>
    </source>
</reference>
<dbReference type="Proteomes" id="UP001597286">
    <property type="component" value="Unassembled WGS sequence"/>
</dbReference>
<protein>
    <submittedName>
        <fullName evidence="1">Diiron oxygenase</fullName>
    </submittedName>
</protein>
<gene>
    <name evidence="1" type="ORF">ACFSJG_15780</name>
</gene>
<comment type="caution">
    <text evidence="1">The sequence shown here is derived from an EMBL/GenBank/DDBJ whole genome shotgun (WGS) entry which is preliminary data.</text>
</comment>
<keyword evidence="2" id="KW-1185">Reference proteome</keyword>
<organism evidence="1 2">
    <name type="scientific">Rhodococcus gannanensis</name>
    <dbReference type="NCBI Taxonomy" id="1960308"/>
    <lineage>
        <taxon>Bacteria</taxon>
        <taxon>Bacillati</taxon>
        <taxon>Actinomycetota</taxon>
        <taxon>Actinomycetes</taxon>
        <taxon>Mycobacteriales</taxon>
        <taxon>Nocardiaceae</taxon>
        <taxon>Rhodococcus</taxon>
    </lineage>
</organism>
<accession>A0ABW4P7H5</accession>
<dbReference type="RefSeq" id="WP_378486177.1">
    <property type="nucleotide sequence ID" value="NZ_JBHUFB010000012.1"/>
</dbReference>
<evidence type="ECO:0000313" key="2">
    <source>
        <dbReference type="Proteomes" id="UP001597286"/>
    </source>
</evidence>
<name>A0ABW4P7H5_9NOCA</name>
<sequence>MTDRLPDHDPTDPAETAVIRGLVRSWPRRATVRRDEPQLDGPTMEELFDPQRTDFPEEMLPIRGHPRYEALDEAARRRINSWAWIAYNKNVMDIEQSVVTPGFGVLFRDALGTGFSDAARAAVMQALVDEEYHTLMHLNGSALVRRRREWSLPDRALPDSLMVRKYRAATSSLPEGREAALVALGFSTVAETSIGEYLSVISADPNVQPVNRATVSLHRRDETAHSSVAGEMVRLVHDRLNAEDRAVLRRSLHGAVDAFTATDFGVWSAILAAEEVPDGDEMLRECAEDPTRRRFVQDCGATDRLIAEFDD</sequence>